<dbReference type="GO" id="GO:0008168">
    <property type="term" value="F:methyltransferase activity"/>
    <property type="evidence" value="ECO:0007669"/>
    <property type="project" value="UniProtKB-KW"/>
</dbReference>
<name>X1NF54_9ZZZZ</name>
<dbReference type="EMBL" id="BARV01033200">
    <property type="protein sequence ID" value="GAI42652.1"/>
    <property type="molecule type" value="Genomic_DNA"/>
</dbReference>
<proteinExistence type="inferred from homology"/>
<sequence length="217" mass="24192">KSPGAPFIWGPFVSQMDMKTTICTYGGPVFTKAQAALGQISRFYNIPTFGFACCTDSTAVDVQCGIEMQWSILINALAGLNLCHDIGYLNSGLLFSLESLLLADEIISAVNHFMGGIEVNEETLATDLINKVGPEGNFLMEEHTLRFLRKEGWYPQFLNRKNYEAWKAAGCKTVNQRLEEKVHQIIEADVPPQISKDEMKELDKIIAQREKKLGLGD</sequence>
<dbReference type="GO" id="GO:0015948">
    <property type="term" value="P:methanogenesis"/>
    <property type="evidence" value="ECO:0007669"/>
    <property type="project" value="InterPro"/>
</dbReference>
<reference evidence="4" key="1">
    <citation type="journal article" date="2014" name="Front. Microbiol.">
        <title>High frequency of phylogenetically diverse reductive dehalogenase-homologous genes in deep subseafloor sedimentary metagenomes.</title>
        <authorList>
            <person name="Kawai M."/>
            <person name="Futagami T."/>
            <person name="Toyoda A."/>
            <person name="Takaki Y."/>
            <person name="Nishi S."/>
            <person name="Hori S."/>
            <person name="Arai W."/>
            <person name="Tsubouchi T."/>
            <person name="Morono Y."/>
            <person name="Uchiyama I."/>
            <person name="Ito T."/>
            <person name="Fujiyama A."/>
            <person name="Inagaki F."/>
            <person name="Takami H."/>
        </authorList>
    </citation>
    <scope>NUCLEOTIDE SEQUENCE</scope>
    <source>
        <strain evidence="4">Expedition CK06-06</strain>
    </source>
</reference>
<comment type="caution">
    <text evidence="4">The sequence shown here is derived from an EMBL/GenBank/DDBJ whole genome shotgun (WGS) entry which is preliminary data.</text>
</comment>
<evidence type="ECO:0000256" key="1">
    <source>
        <dbReference type="ARBA" id="ARBA00007137"/>
    </source>
</evidence>
<evidence type="ECO:0000313" key="4">
    <source>
        <dbReference type="EMBL" id="GAI42652.1"/>
    </source>
</evidence>
<evidence type="ECO:0000256" key="2">
    <source>
        <dbReference type="ARBA" id="ARBA00022603"/>
    </source>
</evidence>
<evidence type="ECO:0008006" key="5">
    <source>
        <dbReference type="Google" id="ProtNLM"/>
    </source>
</evidence>
<keyword evidence="2" id="KW-0489">Methyltransferase</keyword>
<accession>X1NF54</accession>
<feature type="non-terminal residue" evidence="4">
    <location>
        <position position="1"/>
    </location>
</feature>
<dbReference type="Pfam" id="PF06253">
    <property type="entry name" value="MTTB"/>
    <property type="match status" value="1"/>
</dbReference>
<keyword evidence="3" id="KW-0808">Transferase</keyword>
<comment type="similarity">
    <text evidence="1">Belongs to the trimethylamine methyltransferase family.</text>
</comment>
<evidence type="ECO:0000256" key="3">
    <source>
        <dbReference type="ARBA" id="ARBA00022679"/>
    </source>
</evidence>
<dbReference type="GO" id="GO:0032259">
    <property type="term" value="P:methylation"/>
    <property type="evidence" value="ECO:0007669"/>
    <property type="project" value="UniProtKB-KW"/>
</dbReference>
<dbReference type="Gene3D" id="3.20.20.480">
    <property type="entry name" value="Trimethylamine methyltransferase-like"/>
    <property type="match status" value="1"/>
</dbReference>
<dbReference type="InterPro" id="IPR010426">
    <property type="entry name" value="MTTB_MeTrfase"/>
</dbReference>
<dbReference type="AlphaFoldDB" id="X1NF54"/>
<gene>
    <name evidence="4" type="ORF">S06H3_52226</name>
</gene>
<protein>
    <recommendedName>
        <fullName evidence="5">Trimethylamine methyltransferase</fullName>
    </recommendedName>
</protein>
<organism evidence="4">
    <name type="scientific">marine sediment metagenome</name>
    <dbReference type="NCBI Taxonomy" id="412755"/>
    <lineage>
        <taxon>unclassified sequences</taxon>
        <taxon>metagenomes</taxon>
        <taxon>ecological metagenomes</taxon>
    </lineage>
</organism>
<dbReference type="InterPro" id="IPR038601">
    <property type="entry name" value="MttB-like_sf"/>
</dbReference>